<keyword evidence="2" id="KW-0472">Membrane</keyword>
<dbReference type="SMART" id="SM00397">
    <property type="entry name" value="t_SNARE"/>
    <property type="match status" value="1"/>
</dbReference>
<dbReference type="Proteomes" id="UP000078348">
    <property type="component" value="Unassembled WGS sequence"/>
</dbReference>
<name>A0A196SJZ4_BLAHN</name>
<dbReference type="PROSITE" id="PS50192">
    <property type="entry name" value="T_SNARE"/>
    <property type="match status" value="1"/>
</dbReference>
<dbReference type="InterPro" id="IPR045242">
    <property type="entry name" value="Syntaxin"/>
</dbReference>
<evidence type="ECO:0000256" key="2">
    <source>
        <dbReference type="SAM" id="Phobius"/>
    </source>
</evidence>
<dbReference type="GO" id="GO:0012505">
    <property type="term" value="C:endomembrane system"/>
    <property type="evidence" value="ECO:0007669"/>
    <property type="project" value="TreeGrafter"/>
</dbReference>
<accession>A0A196SJZ4</accession>
<organism evidence="4 5">
    <name type="scientific">Blastocystis sp. subtype 1 (strain ATCC 50177 / NandII)</name>
    <dbReference type="NCBI Taxonomy" id="478820"/>
    <lineage>
        <taxon>Eukaryota</taxon>
        <taxon>Sar</taxon>
        <taxon>Stramenopiles</taxon>
        <taxon>Bigyra</taxon>
        <taxon>Opalozoa</taxon>
        <taxon>Opalinata</taxon>
        <taxon>Blastocystidae</taxon>
        <taxon>Blastocystis</taxon>
    </lineage>
</organism>
<keyword evidence="2" id="KW-0812">Transmembrane</keyword>
<dbReference type="GO" id="GO:0005484">
    <property type="term" value="F:SNAP receptor activity"/>
    <property type="evidence" value="ECO:0007669"/>
    <property type="project" value="TreeGrafter"/>
</dbReference>
<comment type="caution">
    <text evidence="4">The sequence shown here is derived from an EMBL/GenBank/DDBJ whole genome shotgun (WGS) entry which is preliminary data.</text>
</comment>
<protein>
    <submittedName>
        <fullName evidence="4">Syntaxin-71</fullName>
    </submittedName>
</protein>
<dbReference type="GO" id="GO:0000149">
    <property type="term" value="F:SNARE binding"/>
    <property type="evidence" value="ECO:0007669"/>
    <property type="project" value="TreeGrafter"/>
</dbReference>
<evidence type="ECO:0000313" key="4">
    <source>
        <dbReference type="EMBL" id="OAO16244.1"/>
    </source>
</evidence>
<reference evidence="4 5" key="1">
    <citation type="submission" date="2016-05" db="EMBL/GenBank/DDBJ databases">
        <title>Nuclear genome of Blastocystis sp. subtype 1 NandII.</title>
        <authorList>
            <person name="Gentekaki E."/>
            <person name="Curtis B."/>
            <person name="Stairs C."/>
            <person name="Eme L."/>
            <person name="Herman E."/>
            <person name="Klimes V."/>
            <person name="Arias M.C."/>
            <person name="Elias M."/>
            <person name="Hilliou F."/>
            <person name="Klute M."/>
            <person name="Malik S.-B."/>
            <person name="Pightling A."/>
            <person name="Rachubinski R."/>
            <person name="Salas D."/>
            <person name="Schlacht A."/>
            <person name="Suga H."/>
            <person name="Archibald J."/>
            <person name="Ball S.G."/>
            <person name="Clark G."/>
            <person name="Dacks J."/>
            <person name="Van Der Giezen M."/>
            <person name="Tsaousis A."/>
            <person name="Roger A."/>
        </authorList>
    </citation>
    <scope>NUCLEOTIDE SEQUENCE [LARGE SCALE GENOMIC DNA]</scope>
    <source>
        <strain evidence="5">ATCC 50177 / NandII</strain>
    </source>
</reference>
<evidence type="ECO:0000256" key="1">
    <source>
        <dbReference type="SAM" id="Coils"/>
    </source>
</evidence>
<dbReference type="Gene3D" id="1.20.5.110">
    <property type="match status" value="1"/>
</dbReference>
<proteinExistence type="predicted"/>
<dbReference type="GO" id="GO:0048278">
    <property type="term" value="P:vesicle docking"/>
    <property type="evidence" value="ECO:0007669"/>
    <property type="project" value="TreeGrafter"/>
</dbReference>
<gene>
    <name evidence="4" type="ORF">AV274_2024</name>
</gene>
<keyword evidence="5" id="KW-1185">Reference proteome</keyword>
<keyword evidence="1" id="KW-0175">Coiled coil</keyword>
<dbReference type="EMBL" id="LXWW01000092">
    <property type="protein sequence ID" value="OAO16244.1"/>
    <property type="molecule type" value="Genomic_DNA"/>
</dbReference>
<dbReference type="SUPFAM" id="SSF58038">
    <property type="entry name" value="SNARE fusion complex"/>
    <property type="match status" value="1"/>
</dbReference>
<dbReference type="CDD" id="cd15841">
    <property type="entry name" value="SNARE_Qc"/>
    <property type="match status" value="1"/>
</dbReference>
<dbReference type="Pfam" id="PF05739">
    <property type="entry name" value="SNARE"/>
    <property type="match status" value="1"/>
</dbReference>
<keyword evidence="2" id="KW-1133">Transmembrane helix</keyword>
<feature type="coiled-coil region" evidence="1">
    <location>
        <begin position="74"/>
        <end position="138"/>
    </location>
</feature>
<dbReference type="InterPro" id="IPR000727">
    <property type="entry name" value="T_SNARE_dom"/>
</dbReference>
<evidence type="ECO:0000313" key="5">
    <source>
        <dbReference type="Proteomes" id="UP000078348"/>
    </source>
</evidence>
<evidence type="ECO:0000259" key="3">
    <source>
        <dbReference type="PROSITE" id="PS50192"/>
    </source>
</evidence>
<sequence length="292" mass="33255">MEKEVGELMDRLRFMQEDLHLDIPEGVTVEEDEKGFQALQSKILNQISEVKDLIEKRNEMTERGANRRKVIEVNASVYKKLKDIAENYEKLKEKYEKDKKKRIRKLSPEELKDRMDALAAIQSQIEQVQEKSEEGQKAMTLDTSIGFAEATSFEIKKPEAQQGTQEKKKELFGEVETAVGGGGPDLTESQQQGLVQIERNQQEVDQILEMISSGIDDLQGMAQGMGDEISKQNKMLDEVETTVDRTNEHMQKVQAKMHDTLQKTRGGDKFCMDMVLIFIIVAVGLLIVKIFT</sequence>
<dbReference type="GO" id="GO:0006886">
    <property type="term" value="P:intracellular protein transport"/>
    <property type="evidence" value="ECO:0007669"/>
    <property type="project" value="TreeGrafter"/>
</dbReference>
<dbReference type="AlphaFoldDB" id="A0A196SJZ4"/>
<feature type="transmembrane region" description="Helical" evidence="2">
    <location>
        <begin position="270"/>
        <end position="291"/>
    </location>
</feature>
<dbReference type="GO" id="GO:0006906">
    <property type="term" value="P:vesicle fusion"/>
    <property type="evidence" value="ECO:0007669"/>
    <property type="project" value="TreeGrafter"/>
</dbReference>
<dbReference type="GO" id="GO:0031201">
    <property type="term" value="C:SNARE complex"/>
    <property type="evidence" value="ECO:0007669"/>
    <property type="project" value="TreeGrafter"/>
</dbReference>
<dbReference type="OrthoDB" id="29755at2759"/>
<dbReference type="PANTHER" id="PTHR19957">
    <property type="entry name" value="SYNTAXIN"/>
    <property type="match status" value="1"/>
</dbReference>
<dbReference type="STRING" id="478820.A0A196SJZ4"/>
<feature type="domain" description="T-SNARE coiled-coil homology" evidence="3">
    <location>
        <begin position="198"/>
        <end position="260"/>
    </location>
</feature>